<dbReference type="GO" id="GO:0090158">
    <property type="term" value="P:endoplasmic reticulum membrane organization"/>
    <property type="evidence" value="ECO:0007669"/>
    <property type="project" value="TreeGrafter"/>
</dbReference>
<evidence type="ECO:0000313" key="11">
    <source>
        <dbReference type="Proteomes" id="UP000284706"/>
    </source>
</evidence>
<evidence type="ECO:0000259" key="9">
    <source>
        <dbReference type="PROSITE" id="PS50202"/>
    </source>
</evidence>
<dbReference type="GO" id="GO:0051685">
    <property type="term" value="P:maintenance of ER location"/>
    <property type="evidence" value="ECO:0007669"/>
    <property type="project" value="UniProtKB-ARBA"/>
</dbReference>
<feature type="coiled-coil region" evidence="6">
    <location>
        <begin position="290"/>
        <end position="317"/>
    </location>
</feature>
<comment type="subcellular location">
    <subcellularLocation>
        <location evidence="1">Membrane</location>
        <topology evidence="1">Single-pass type IV membrane protein</topology>
    </subcellularLocation>
</comment>
<dbReference type="InterPro" id="IPR000535">
    <property type="entry name" value="MSP_dom"/>
</dbReference>
<keyword evidence="6" id="KW-0175">Coiled coil</keyword>
<comment type="similarity">
    <text evidence="2">Belongs to the VAMP-associated protein (VAP) (TC 9.B.17) family.</text>
</comment>
<keyword evidence="3 8" id="KW-0812">Transmembrane</keyword>
<dbReference type="GO" id="GO:0160214">
    <property type="term" value="F:endoplasmic reticulum-plasma membrane adaptor activity"/>
    <property type="evidence" value="ECO:0007669"/>
    <property type="project" value="UniProtKB-ARBA"/>
</dbReference>
<gene>
    <name evidence="10" type="ORF">CVT26_010300</name>
</gene>
<evidence type="ECO:0000256" key="3">
    <source>
        <dbReference type="ARBA" id="ARBA00022692"/>
    </source>
</evidence>
<proteinExistence type="inferred from homology"/>
<dbReference type="GO" id="GO:0160219">
    <property type="term" value="C:cortical endoplasmic reticulum membrane"/>
    <property type="evidence" value="ECO:0007669"/>
    <property type="project" value="UniProtKB-ARBA"/>
</dbReference>
<dbReference type="PROSITE" id="PS50202">
    <property type="entry name" value="MSP"/>
    <property type="match status" value="1"/>
</dbReference>
<dbReference type="GO" id="GO:1902647">
    <property type="term" value="P:negative regulation of 1-phosphatidyl-1D-myo-inositol 4,5-bisphosphate biosynthetic process"/>
    <property type="evidence" value="ECO:0007669"/>
    <property type="project" value="UniProtKB-ARBA"/>
</dbReference>
<feature type="transmembrane region" description="Helical" evidence="8">
    <location>
        <begin position="354"/>
        <end position="373"/>
    </location>
</feature>
<dbReference type="InParanoid" id="A0A409Y112"/>
<feature type="compositionally biased region" description="Basic and acidic residues" evidence="7">
    <location>
        <begin position="180"/>
        <end position="194"/>
    </location>
</feature>
<dbReference type="InterPro" id="IPR013783">
    <property type="entry name" value="Ig-like_fold"/>
</dbReference>
<dbReference type="AlphaFoldDB" id="A0A409Y112"/>
<evidence type="ECO:0000256" key="4">
    <source>
        <dbReference type="ARBA" id="ARBA00022989"/>
    </source>
</evidence>
<dbReference type="SUPFAM" id="SSF49354">
    <property type="entry name" value="PapD-like"/>
    <property type="match status" value="1"/>
</dbReference>
<comment type="caution">
    <text evidence="10">The sequence shown here is derived from an EMBL/GenBank/DDBJ whole genome shotgun (WGS) entry which is preliminary data.</text>
</comment>
<dbReference type="Proteomes" id="UP000284706">
    <property type="component" value="Unassembled WGS sequence"/>
</dbReference>
<keyword evidence="4 8" id="KW-1133">Transmembrane helix</keyword>
<dbReference type="OrthoDB" id="264603at2759"/>
<dbReference type="GO" id="GO:0007009">
    <property type="term" value="P:plasma membrane organization"/>
    <property type="evidence" value="ECO:0007669"/>
    <property type="project" value="UniProtKB-ARBA"/>
</dbReference>
<dbReference type="FunFam" id="2.60.40.10:FF:000813">
    <property type="entry name" value="Vesicle-associated protein 1-1"/>
    <property type="match status" value="1"/>
</dbReference>
<evidence type="ECO:0000256" key="6">
    <source>
        <dbReference type="SAM" id="Coils"/>
    </source>
</evidence>
<dbReference type="Gene3D" id="2.60.40.10">
    <property type="entry name" value="Immunoglobulins"/>
    <property type="match status" value="1"/>
</dbReference>
<accession>A0A409Y112</accession>
<dbReference type="FunCoup" id="A0A409Y112">
    <property type="interactions" value="13"/>
</dbReference>
<reference evidence="10 11" key="1">
    <citation type="journal article" date="2018" name="Evol. Lett.">
        <title>Horizontal gene cluster transfer increased hallucinogenic mushroom diversity.</title>
        <authorList>
            <person name="Reynolds H.T."/>
            <person name="Vijayakumar V."/>
            <person name="Gluck-Thaler E."/>
            <person name="Korotkin H.B."/>
            <person name="Matheny P.B."/>
            <person name="Slot J.C."/>
        </authorList>
    </citation>
    <scope>NUCLEOTIDE SEQUENCE [LARGE SCALE GENOMIC DNA]</scope>
    <source>
        <strain evidence="10 11">SRW20</strain>
    </source>
</reference>
<feature type="domain" description="MSP" evidence="9">
    <location>
        <begin position="2"/>
        <end position="126"/>
    </location>
</feature>
<evidence type="ECO:0000256" key="2">
    <source>
        <dbReference type="ARBA" id="ARBA00008932"/>
    </source>
</evidence>
<sequence length="374" mass="40683">MSVSLNPSNSLGFRRPLTTLVKRSLTITNNNSQPVAFKVKTTAPKLYCVRPNSGRVEPGESVEVSVMLQALKEEPPLNTKCKDKFLIQSTVITPEKETMSLADIWASPDLNEEGKVFQQKLRVTYLPAEGQIDEEDEGVSVIQHNESMNMSIAGNGHPQANGHPAESHYVNAPVEHHDDRAHTPVQDMEREASHESAAPTEHQVPIIVEPPSQPSSQFSAPTEPAHEPEPQYASEPTAEPPAAPAPVPEPARAPSPIPVPPPASVPAPEPAAAPAPAPEPIIITKENPVNEELYAKLQRALEEIDRLKNEIAQLSSPAAQELRRRTRKLSDADSYAGSDVQTAVEEPPFQQEGVPLQIVVIIALGVFVTTYLFF</sequence>
<dbReference type="InterPro" id="IPR016763">
    <property type="entry name" value="VAP"/>
</dbReference>
<protein>
    <recommendedName>
        <fullName evidence="9">MSP domain-containing protein</fullName>
    </recommendedName>
</protein>
<evidence type="ECO:0000256" key="5">
    <source>
        <dbReference type="ARBA" id="ARBA00023136"/>
    </source>
</evidence>
<feature type="region of interest" description="Disordered" evidence="7">
    <location>
        <begin position="180"/>
        <end position="277"/>
    </location>
</feature>
<dbReference type="InterPro" id="IPR008962">
    <property type="entry name" value="PapD-like_sf"/>
</dbReference>
<evidence type="ECO:0000313" key="10">
    <source>
        <dbReference type="EMBL" id="PPQ96671.1"/>
    </source>
</evidence>
<keyword evidence="5 8" id="KW-0472">Membrane</keyword>
<dbReference type="GO" id="GO:0035091">
    <property type="term" value="F:phosphatidylinositol binding"/>
    <property type="evidence" value="ECO:0007669"/>
    <property type="project" value="UniProtKB-ARBA"/>
</dbReference>
<dbReference type="PANTHER" id="PTHR10809:SF6">
    <property type="entry name" value="AT11025P-RELATED"/>
    <property type="match status" value="1"/>
</dbReference>
<name>A0A409Y112_9AGAR</name>
<dbReference type="EMBL" id="NHYE01001336">
    <property type="protein sequence ID" value="PPQ96671.1"/>
    <property type="molecule type" value="Genomic_DNA"/>
</dbReference>
<dbReference type="GO" id="GO:0140506">
    <property type="term" value="F:endoplasmic reticulum-autophagosome adaptor activity"/>
    <property type="evidence" value="ECO:0007669"/>
    <property type="project" value="UniProtKB-ARBA"/>
</dbReference>
<dbReference type="GO" id="GO:0001786">
    <property type="term" value="F:phosphatidylserine binding"/>
    <property type="evidence" value="ECO:0007669"/>
    <property type="project" value="UniProtKB-ARBA"/>
</dbReference>
<evidence type="ECO:0000256" key="1">
    <source>
        <dbReference type="ARBA" id="ARBA00004211"/>
    </source>
</evidence>
<evidence type="ECO:0000256" key="8">
    <source>
        <dbReference type="SAM" id="Phobius"/>
    </source>
</evidence>
<evidence type="ECO:0000256" key="7">
    <source>
        <dbReference type="SAM" id="MobiDB-lite"/>
    </source>
</evidence>
<organism evidence="10 11">
    <name type="scientific">Gymnopilus dilepis</name>
    <dbReference type="NCBI Taxonomy" id="231916"/>
    <lineage>
        <taxon>Eukaryota</taxon>
        <taxon>Fungi</taxon>
        <taxon>Dikarya</taxon>
        <taxon>Basidiomycota</taxon>
        <taxon>Agaricomycotina</taxon>
        <taxon>Agaricomycetes</taxon>
        <taxon>Agaricomycetidae</taxon>
        <taxon>Agaricales</taxon>
        <taxon>Agaricineae</taxon>
        <taxon>Hymenogastraceae</taxon>
        <taxon>Gymnopilus</taxon>
    </lineage>
</organism>
<dbReference type="PANTHER" id="PTHR10809">
    <property type="entry name" value="VESICLE-ASSOCIATED MEMBRANE PROTEIN-ASSOCIATED PROTEIN"/>
    <property type="match status" value="1"/>
</dbReference>
<dbReference type="STRING" id="231916.A0A409Y112"/>
<dbReference type="GO" id="GO:0061709">
    <property type="term" value="P:reticulophagy"/>
    <property type="evidence" value="ECO:0007669"/>
    <property type="project" value="UniProtKB-ARBA"/>
</dbReference>
<dbReference type="GO" id="GO:0033149">
    <property type="term" value="F:FFAT motif binding"/>
    <property type="evidence" value="ECO:0007669"/>
    <property type="project" value="TreeGrafter"/>
</dbReference>
<dbReference type="Pfam" id="PF00635">
    <property type="entry name" value="Motile_Sperm"/>
    <property type="match status" value="1"/>
</dbReference>
<dbReference type="GO" id="GO:0005886">
    <property type="term" value="C:plasma membrane"/>
    <property type="evidence" value="ECO:0007669"/>
    <property type="project" value="TreeGrafter"/>
</dbReference>
<dbReference type="GO" id="GO:0061817">
    <property type="term" value="P:endoplasmic reticulum-plasma membrane tethering"/>
    <property type="evidence" value="ECO:0007669"/>
    <property type="project" value="TreeGrafter"/>
</dbReference>
<keyword evidence="11" id="KW-1185">Reference proteome</keyword>
<feature type="compositionally biased region" description="Pro residues" evidence="7">
    <location>
        <begin position="238"/>
        <end position="277"/>
    </location>
</feature>